<gene>
    <name evidence="3" type="ORF">DYBT9623_00145</name>
</gene>
<dbReference type="InterPro" id="IPR001789">
    <property type="entry name" value="Sig_transdc_resp-reg_receiver"/>
</dbReference>
<dbReference type="EMBL" id="CAJRAU010000001">
    <property type="protein sequence ID" value="CAG5067424.1"/>
    <property type="molecule type" value="Genomic_DNA"/>
</dbReference>
<dbReference type="Gene3D" id="3.40.50.2300">
    <property type="match status" value="1"/>
</dbReference>
<dbReference type="SUPFAM" id="SSF52172">
    <property type="entry name" value="CheY-like"/>
    <property type="match status" value="1"/>
</dbReference>
<accession>A0ABM8UJ64</accession>
<reference evidence="3 4" key="1">
    <citation type="submission" date="2021-04" db="EMBL/GenBank/DDBJ databases">
        <authorList>
            <person name="Rodrigo-Torres L."/>
            <person name="Arahal R. D."/>
            <person name="Lucena T."/>
        </authorList>
    </citation>
    <scope>NUCLEOTIDE SEQUENCE [LARGE SCALE GENOMIC DNA]</scope>
    <source>
        <strain evidence="3 4">CECT 9623</strain>
    </source>
</reference>
<keyword evidence="4" id="KW-1185">Reference proteome</keyword>
<comment type="caution">
    <text evidence="1">Lacks conserved residue(s) required for the propagation of feature annotation.</text>
</comment>
<name>A0ABM8UJ64_9BACT</name>
<dbReference type="PROSITE" id="PS50110">
    <property type="entry name" value="RESPONSE_REGULATORY"/>
    <property type="match status" value="1"/>
</dbReference>
<evidence type="ECO:0000313" key="3">
    <source>
        <dbReference type="EMBL" id="CAG5067424.1"/>
    </source>
</evidence>
<sequence>MLRIAVIDLQPLSCIGIQAYLQELLKDIECQTAYTTKAASALHLSSGLDLIILGLNRKTQHEMVDLIAQLNEAGSQIPVVIMYEYFDVAHLRQLPRHTASGLISKRTNIEQLAECMAAVLSGSSFMCEKTRQHIIDVFAESGSRRRLVQ</sequence>
<evidence type="ECO:0000256" key="1">
    <source>
        <dbReference type="PROSITE-ProRule" id="PRU00169"/>
    </source>
</evidence>
<evidence type="ECO:0000259" key="2">
    <source>
        <dbReference type="PROSITE" id="PS50110"/>
    </source>
</evidence>
<protein>
    <recommendedName>
        <fullName evidence="2">Response regulatory domain-containing protein</fullName>
    </recommendedName>
</protein>
<dbReference type="InterPro" id="IPR011006">
    <property type="entry name" value="CheY-like_superfamily"/>
</dbReference>
<dbReference type="RefSeq" id="WP_215231600.1">
    <property type="nucleotide sequence ID" value="NZ_CAJRAU010000001.1"/>
</dbReference>
<dbReference type="Proteomes" id="UP000679725">
    <property type="component" value="Unassembled WGS sequence"/>
</dbReference>
<proteinExistence type="predicted"/>
<comment type="caution">
    <text evidence="3">The sequence shown here is derived from an EMBL/GenBank/DDBJ whole genome shotgun (WGS) entry which is preliminary data.</text>
</comment>
<feature type="domain" description="Response regulatory" evidence="2">
    <location>
        <begin position="3"/>
        <end position="120"/>
    </location>
</feature>
<evidence type="ECO:0000313" key="4">
    <source>
        <dbReference type="Proteomes" id="UP000679725"/>
    </source>
</evidence>
<organism evidence="3 4">
    <name type="scientific">Dyadobacter linearis</name>
    <dbReference type="NCBI Taxonomy" id="2823330"/>
    <lineage>
        <taxon>Bacteria</taxon>
        <taxon>Pseudomonadati</taxon>
        <taxon>Bacteroidota</taxon>
        <taxon>Cytophagia</taxon>
        <taxon>Cytophagales</taxon>
        <taxon>Spirosomataceae</taxon>
        <taxon>Dyadobacter</taxon>
    </lineage>
</organism>